<proteinExistence type="predicted"/>
<name>G3CAU8_APOV1</name>
<dbReference type="RefSeq" id="YP_009177657.1">
    <property type="nucleotide sequence ID" value="NC_028256.1"/>
</dbReference>
<protein>
    <submittedName>
        <fullName evidence="1">Uncharacterized protein</fullName>
    </submittedName>
</protein>
<organismHost>
    <name type="scientific">Aeropyrum pernix</name>
    <dbReference type="NCBI Taxonomy" id="56636"/>
</organismHost>
<dbReference type="Proteomes" id="UP000008911">
    <property type="component" value="Segment"/>
</dbReference>
<dbReference type="InterPro" id="IPR036390">
    <property type="entry name" value="WH_DNA-bd_sf"/>
</dbReference>
<accession>G3CAU8</accession>
<evidence type="ECO:0000313" key="2">
    <source>
        <dbReference type="Proteomes" id="UP000008911"/>
    </source>
</evidence>
<dbReference type="Gene3D" id="1.10.10.10">
    <property type="entry name" value="Winged helix-like DNA-binding domain superfamily/Winged helix DNA-binding domain"/>
    <property type="match status" value="1"/>
</dbReference>
<evidence type="ECO:0000313" key="1">
    <source>
        <dbReference type="EMBL" id="CCD22147.1"/>
    </source>
</evidence>
<dbReference type="EMBL" id="HE580237">
    <property type="protein sequence ID" value="CCD22147.1"/>
    <property type="molecule type" value="Genomic_DNA"/>
</dbReference>
<keyword evidence="2" id="KW-1185">Reference proteome</keyword>
<dbReference type="SUPFAM" id="SSF46785">
    <property type="entry name" value="Winged helix' DNA-binding domain"/>
    <property type="match status" value="1"/>
</dbReference>
<reference evidence="1 2" key="1">
    <citation type="journal article" date="2011" name="J. Bacteriol.">
        <title>Provirus Induction in Hyperthermophilic Archaea: Characterization of Aeropyrum pernix Spindle-Shaped Virus 1 and Aeropyrum pernix Ovoid Virus 1.</title>
        <authorList>
            <person name="Mochizuki T."/>
            <person name="Sako Y."/>
            <person name="Prangishvili D."/>
        </authorList>
    </citation>
    <scope>NUCLEOTIDE SEQUENCE [LARGE SCALE GENOMIC DNA]</scope>
</reference>
<dbReference type="GeneID" id="26131603"/>
<dbReference type="KEGG" id="vg:26131603"/>
<dbReference type="InterPro" id="IPR036388">
    <property type="entry name" value="WH-like_DNA-bd_sf"/>
</dbReference>
<sequence length="94" mass="10981">MELLFKRGGVEKFLLTFIRYNARELPQHKIIDFAGSGSFYQNVEHLKRLGLIEETVCFSEEKGVRVKCVRLTDKGVQVVERLRELRELVFGRPL</sequence>
<organism evidence="1 2">
    <name type="scientific">Aeropyrum pernix ovoid virus 1</name>
    <name type="common">APOV1</name>
    <dbReference type="NCBI Taxonomy" id="1032474"/>
    <lineage>
        <taxon>Viruses</taxon>
        <taxon>Viruses incertae sedis</taxon>
        <taxon>Guttaviridae</taxon>
        <taxon>Betaguttavirus</taxon>
    </lineage>
</organism>